<evidence type="ECO:0000256" key="1">
    <source>
        <dbReference type="SAM" id="MobiDB-lite"/>
    </source>
</evidence>
<evidence type="ECO:0000313" key="4">
    <source>
        <dbReference type="Proteomes" id="UP000037136"/>
    </source>
</evidence>
<proteinExistence type="predicted"/>
<protein>
    <submittedName>
        <fullName evidence="3">Uncharacterized protein</fullName>
    </submittedName>
</protein>
<feature type="signal peptide" evidence="2">
    <location>
        <begin position="1"/>
        <end position="25"/>
    </location>
</feature>
<feature type="region of interest" description="Disordered" evidence="1">
    <location>
        <begin position="82"/>
        <end position="103"/>
    </location>
</feature>
<reference evidence="3 4" key="2">
    <citation type="journal article" date="2017" name="Sci. Rep.">
        <title>Ant-infecting Ophiocordyceps genomes reveal a high diversity of potential behavioral manipulation genes and a possible major role for enterotoxins.</title>
        <authorList>
            <person name="de Bekker C."/>
            <person name="Ohm R.A."/>
            <person name="Evans H.C."/>
            <person name="Brachmann A."/>
            <person name="Hughes D.P."/>
        </authorList>
    </citation>
    <scope>NUCLEOTIDE SEQUENCE [LARGE SCALE GENOMIC DNA]</scope>
    <source>
        <strain evidence="3 4">SC16a</strain>
    </source>
</reference>
<keyword evidence="2" id="KW-0732">Signal</keyword>
<organism evidence="3 4">
    <name type="scientific">Ophiocordyceps unilateralis</name>
    <name type="common">Zombie-ant fungus</name>
    <name type="synonym">Torrubia unilateralis</name>
    <dbReference type="NCBI Taxonomy" id="268505"/>
    <lineage>
        <taxon>Eukaryota</taxon>
        <taxon>Fungi</taxon>
        <taxon>Dikarya</taxon>
        <taxon>Ascomycota</taxon>
        <taxon>Pezizomycotina</taxon>
        <taxon>Sordariomycetes</taxon>
        <taxon>Hypocreomycetidae</taxon>
        <taxon>Hypocreales</taxon>
        <taxon>Ophiocordycipitaceae</taxon>
        <taxon>Ophiocordyceps</taxon>
    </lineage>
</organism>
<sequence>MMLPVNRVVWAAALWLLLWLSSASAIHVKRQTPQTQGQDRQDIRLVYIWDTRSPQTIRSNSGFWPALFTYSLSGPRRGVALSRKAQRAGTTTQGRQEKRGIVI</sequence>
<evidence type="ECO:0000313" key="3">
    <source>
        <dbReference type="EMBL" id="PFH57648.1"/>
    </source>
</evidence>
<reference evidence="3 4" key="1">
    <citation type="journal article" date="2015" name="BMC Genomics">
        <title>Gene expression during zombie ant biting behavior reflects the complexity underlying fungal parasitic behavioral manipulation.</title>
        <authorList>
            <person name="de Bekker C."/>
            <person name="Ohm R.A."/>
            <person name="Loreto R.G."/>
            <person name="Sebastian A."/>
            <person name="Albert I."/>
            <person name="Merrow M."/>
            <person name="Brachmann A."/>
            <person name="Hughes D.P."/>
        </authorList>
    </citation>
    <scope>NUCLEOTIDE SEQUENCE [LARGE SCALE GENOMIC DNA]</scope>
    <source>
        <strain evidence="3 4">SC16a</strain>
    </source>
</reference>
<keyword evidence="4" id="KW-1185">Reference proteome</keyword>
<accession>A0A2A9P8L0</accession>
<dbReference type="AlphaFoldDB" id="A0A2A9P8L0"/>
<comment type="caution">
    <text evidence="3">The sequence shown here is derived from an EMBL/GenBank/DDBJ whole genome shotgun (WGS) entry which is preliminary data.</text>
</comment>
<gene>
    <name evidence="3" type="ORF">XA68_14758</name>
</gene>
<dbReference type="Proteomes" id="UP000037136">
    <property type="component" value="Unassembled WGS sequence"/>
</dbReference>
<dbReference type="EMBL" id="LAZP02000381">
    <property type="protein sequence ID" value="PFH57648.1"/>
    <property type="molecule type" value="Genomic_DNA"/>
</dbReference>
<feature type="chain" id="PRO_5012947797" evidence="2">
    <location>
        <begin position="26"/>
        <end position="103"/>
    </location>
</feature>
<evidence type="ECO:0000256" key="2">
    <source>
        <dbReference type="SAM" id="SignalP"/>
    </source>
</evidence>
<name>A0A2A9P8L0_OPHUN</name>